<dbReference type="Proteomes" id="UP001596528">
    <property type="component" value="Unassembled WGS sequence"/>
</dbReference>
<evidence type="ECO:0008006" key="3">
    <source>
        <dbReference type="Google" id="ProtNLM"/>
    </source>
</evidence>
<keyword evidence="2" id="KW-1185">Reference proteome</keyword>
<dbReference type="SUPFAM" id="SSF54001">
    <property type="entry name" value="Cysteine proteinases"/>
    <property type="match status" value="1"/>
</dbReference>
<dbReference type="EMBL" id="JBHTGQ010000028">
    <property type="protein sequence ID" value="MFC7750746.1"/>
    <property type="molecule type" value="Genomic_DNA"/>
</dbReference>
<comment type="caution">
    <text evidence="1">The sequence shown here is derived from an EMBL/GenBank/DDBJ whole genome shotgun (WGS) entry which is preliminary data.</text>
</comment>
<reference evidence="2" key="1">
    <citation type="journal article" date="2019" name="Int. J. Syst. Evol. Microbiol.">
        <title>The Global Catalogue of Microorganisms (GCM) 10K type strain sequencing project: providing services to taxonomists for standard genome sequencing and annotation.</title>
        <authorList>
            <consortium name="The Broad Institute Genomics Platform"/>
            <consortium name="The Broad Institute Genome Sequencing Center for Infectious Disease"/>
            <person name="Wu L."/>
            <person name="Ma J."/>
        </authorList>
    </citation>
    <scope>NUCLEOTIDE SEQUENCE [LARGE SCALE GENOMIC DNA]</scope>
    <source>
        <strain evidence="2">JCM 18657</strain>
    </source>
</reference>
<organism evidence="1 2">
    <name type="scientific">Paenibacillus thermoaerophilus</name>
    <dbReference type="NCBI Taxonomy" id="1215385"/>
    <lineage>
        <taxon>Bacteria</taxon>
        <taxon>Bacillati</taxon>
        <taxon>Bacillota</taxon>
        <taxon>Bacilli</taxon>
        <taxon>Bacillales</taxon>
        <taxon>Paenibacillaceae</taxon>
        <taxon>Paenibacillus</taxon>
    </lineage>
</organism>
<evidence type="ECO:0000313" key="2">
    <source>
        <dbReference type="Proteomes" id="UP001596528"/>
    </source>
</evidence>
<accession>A0ABW2V682</accession>
<sequence length="179" mass="20523">MVTEKELYIVLTDTGTLFTRLIKQVTGAPLNHASLALDPRLNEVYSFGRKNVRNPFFGGFVRENIRHPFFRQAECAIYKCTVSTDAYLRIARRINEMRRSPERYKYHLLGLFGVLFDKPIESKDAYFCSQFVASVFEQAGFPLVGKPACLVTPEDLSKSPYLQLVYRGNMHDFSEQHAG</sequence>
<proteinExistence type="predicted"/>
<evidence type="ECO:0000313" key="1">
    <source>
        <dbReference type="EMBL" id="MFC7750746.1"/>
    </source>
</evidence>
<gene>
    <name evidence="1" type="ORF">ACFQWB_12535</name>
</gene>
<dbReference type="InterPro" id="IPR038765">
    <property type="entry name" value="Papain-like_cys_pep_sf"/>
</dbReference>
<dbReference type="Gene3D" id="3.90.1720.10">
    <property type="entry name" value="endopeptidase domain like (from Nostoc punctiforme)"/>
    <property type="match status" value="1"/>
</dbReference>
<name>A0ABW2V682_9BACL</name>
<dbReference type="RefSeq" id="WP_138789164.1">
    <property type="nucleotide sequence ID" value="NZ_JBHTGQ010000028.1"/>
</dbReference>
<protein>
    <recommendedName>
        <fullName evidence="3">Permuted papain-like amidase enzyme, YaeF/YiiX, C92 family</fullName>
    </recommendedName>
</protein>